<keyword evidence="2" id="KW-0472">Membrane</keyword>
<feature type="transmembrane region" description="Helical" evidence="2">
    <location>
        <begin position="229"/>
        <end position="250"/>
    </location>
</feature>
<gene>
    <name evidence="4" type="ORF">SCHCODRAFT_104706</name>
</gene>
<feature type="region of interest" description="Disordered" evidence="1">
    <location>
        <begin position="343"/>
        <end position="497"/>
    </location>
</feature>
<proteinExistence type="predicted"/>
<sequence>MPSPNRRGRTLHNYPRRTVQTALLTLLLAHPALADVTWLSPSAGDIYGPADTLVAKWTADKDITSPSFRLCLAKGGHGDDNGGDGDSENDGIESRSDDGLESRGSDIGGCGSQTWPDVTRSGGASMMSMAVPSVTADHPYYLSMEDDYGTRSRSPTFSLSKSAPASPNPPPAAPAALNNAEDPAQAQAPFAATSTPSLVAASSAPVASLAPPPPSSPEVLSSRTPVPTAAFAVPISIVGAILLIAIYLGFRQRSALRKARQRDAEKLSRQTSASSFGSSTTLPGDLATALPRCRAYGCGMPVPLYAAPVEVMREPRRPTRQEYRPPSLNREYSRRDEYAASWLGSQSLSRSSTRDSYHPSSRQVYGGYRSSSSREPHYQPSHAPRSSRSSEHREHRPSSRSSRDYYPSMDHMLHPQYTRTSPSRSSTRASELPAEHRRHHPPSRRSTIRSDASGETAVTESVLADYADFEEVDRDEYRRERRQREDRHHRSRTPSCLLPAPQRLHIRTEGPDLATSPGIERYLFLEKDLPG</sequence>
<dbReference type="AlphaFoldDB" id="D8PLT8"/>
<dbReference type="EMBL" id="GL377302">
    <property type="protein sequence ID" value="EFJ04114.1"/>
    <property type="molecule type" value="Genomic_DNA"/>
</dbReference>
<feature type="signal peptide" evidence="3">
    <location>
        <begin position="1"/>
        <end position="34"/>
    </location>
</feature>
<feature type="compositionally biased region" description="Acidic residues" evidence="1">
    <location>
        <begin position="81"/>
        <end position="91"/>
    </location>
</feature>
<feature type="compositionally biased region" description="Polar residues" evidence="1">
    <location>
        <begin position="151"/>
        <end position="161"/>
    </location>
</feature>
<keyword evidence="2" id="KW-0812">Transmembrane</keyword>
<accession>D8PLT8</accession>
<evidence type="ECO:0000313" key="5">
    <source>
        <dbReference type="Proteomes" id="UP000007431"/>
    </source>
</evidence>
<evidence type="ECO:0000313" key="4">
    <source>
        <dbReference type="EMBL" id="EFJ04114.1"/>
    </source>
</evidence>
<feature type="non-terminal residue" evidence="4">
    <location>
        <position position="531"/>
    </location>
</feature>
<dbReference type="InParanoid" id="D8PLT8"/>
<dbReference type="Proteomes" id="UP000007431">
    <property type="component" value="Unassembled WGS sequence"/>
</dbReference>
<feature type="compositionally biased region" description="Low complexity" evidence="1">
    <location>
        <begin position="418"/>
        <end position="430"/>
    </location>
</feature>
<evidence type="ECO:0000256" key="1">
    <source>
        <dbReference type="SAM" id="MobiDB-lite"/>
    </source>
</evidence>
<feature type="region of interest" description="Disordered" evidence="1">
    <location>
        <begin position="151"/>
        <end position="191"/>
    </location>
</feature>
<evidence type="ECO:0000256" key="2">
    <source>
        <dbReference type="SAM" id="Phobius"/>
    </source>
</evidence>
<feature type="compositionally biased region" description="Basic and acidic residues" evidence="1">
    <location>
        <begin position="475"/>
        <end position="488"/>
    </location>
</feature>
<feature type="compositionally biased region" description="Basic and acidic residues" evidence="1">
    <location>
        <begin position="92"/>
        <end position="104"/>
    </location>
</feature>
<feature type="compositionally biased region" description="Low complexity" evidence="1">
    <location>
        <begin position="174"/>
        <end position="184"/>
    </location>
</feature>
<keyword evidence="3" id="KW-0732">Signal</keyword>
<reference evidence="4 5" key="1">
    <citation type="journal article" date="2010" name="Nat. Biotechnol.">
        <title>Genome sequence of the model mushroom Schizophyllum commune.</title>
        <authorList>
            <person name="Ohm R.A."/>
            <person name="de Jong J.F."/>
            <person name="Lugones L.G."/>
            <person name="Aerts A."/>
            <person name="Kothe E."/>
            <person name="Stajich J.E."/>
            <person name="de Vries R.P."/>
            <person name="Record E."/>
            <person name="Levasseur A."/>
            <person name="Baker S.E."/>
            <person name="Bartholomew K.A."/>
            <person name="Coutinho P.M."/>
            <person name="Erdmann S."/>
            <person name="Fowler T.J."/>
            <person name="Gathman A.C."/>
            <person name="Lombard V."/>
            <person name="Henrissat B."/>
            <person name="Knabe N."/>
            <person name="Kuees U."/>
            <person name="Lilly W.W."/>
            <person name="Lindquist E."/>
            <person name="Lucas S."/>
            <person name="Magnuson J.K."/>
            <person name="Piumi F."/>
            <person name="Raudaskoski M."/>
            <person name="Salamov A."/>
            <person name="Schmutz J."/>
            <person name="Schwarze F.W.M.R."/>
            <person name="vanKuyk P.A."/>
            <person name="Horton J.S."/>
            <person name="Grigoriev I.V."/>
            <person name="Woesten H.A.B."/>
        </authorList>
    </citation>
    <scope>NUCLEOTIDE SEQUENCE [LARGE SCALE GENOMIC DNA]</scope>
    <source>
        <strain evidence="5">H4-8 / FGSC 9210</strain>
    </source>
</reference>
<evidence type="ECO:0000256" key="3">
    <source>
        <dbReference type="SAM" id="SignalP"/>
    </source>
</evidence>
<dbReference type="VEuPathDB" id="FungiDB:SCHCODRAFT_02609137"/>
<dbReference type="OMA" id="EMPRERT"/>
<dbReference type="eggNOG" id="ENOG502SS0P">
    <property type="taxonomic scope" value="Eukaryota"/>
</dbReference>
<feature type="region of interest" description="Disordered" evidence="1">
    <location>
        <begin position="75"/>
        <end position="121"/>
    </location>
</feature>
<feature type="compositionally biased region" description="Basic residues" evidence="1">
    <location>
        <begin position="436"/>
        <end position="447"/>
    </location>
</feature>
<feature type="compositionally biased region" description="Polar residues" evidence="1">
    <location>
        <begin position="269"/>
        <end position="281"/>
    </location>
</feature>
<name>D8PLT8_SCHCM</name>
<keyword evidence="5" id="KW-1185">Reference proteome</keyword>
<feature type="compositionally biased region" description="Basic and acidic residues" evidence="1">
    <location>
        <begin position="388"/>
        <end position="403"/>
    </location>
</feature>
<organism evidence="5">
    <name type="scientific">Schizophyllum commune (strain H4-8 / FGSC 9210)</name>
    <name type="common">Split gill fungus</name>
    <dbReference type="NCBI Taxonomy" id="578458"/>
    <lineage>
        <taxon>Eukaryota</taxon>
        <taxon>Fungi</taxon>
        <taxon>Dikarya</taxon>
        <taxon>Basidiomycota</taxon>
        <taxon>Agaricomycotina</taxon>
        <taxon>Agaricomycetes</taxon>
        <taxon>Agaricomycetidae</taxon>
        <taxon>Agaricales</taxon>
        <taxon>Schizophyllaceae</taxon>
        <taxon>Schizophyllum</taxon>
    </lineage>
</organism>
<keyword evidence="2" id="KW-1133">Transmembrane helix</keyword>
<feature type="compositionally biased region" description="Polar residues" evidence="1">
    <location>
        <begin position="358"/>
        <end position="371"/>
    </location>
</feature>
<protein>
    <submittedName>
        <fullName evidence="4">Expressed protein</fullName>
    </submittedName>
</protein>
<feature type="region of interest" description="Disordered" evidence="1">
    <location>
        <begin position="262"/>
        <end position="281"/>
    </location>
</feature>
<feature type="chain" id="PRO_5003120149" evidence="3">
    <location>
        <begin position="35"/>
        <end position="531"/>
    </location>
</feature>
<dbReference type="HOGENOM" id="CLU_513037_0_0_1"/>